<dbReference type="InterPro" id="IPR024887">
    <property type="entry name" value="Ashwin"/>
</dbReference>
<name>A0AA40HBM6_CNENI</name>
<evidence type="ECO:0000313" key="6">
    <source>
        <dbReference type="EMBL" id="KAK1327711.1"/>
    </source>
</evidence>
<evidence type="ECO:0000256" key="1">
    <source>
        <dbReference type="ARBA" id="ARBA00004123"/>
    </source>
</evidence>
<dbReference type="AlphaFoldDB" id="A0AA40HBM6"/>
<dbReference type="PANTHER" id="PTHR28359:SF1">
    <property type="entry name" value="ASHWIN"/>
    <property type="match status" value="1"/>
</dbReference>
<reference evidence="6" key="1">
    <citation type="submission" date="2023-06" db="EMBL/GenBank/DDBJ databases">
        <title>Reference genome for the Northern bat (Eptesicus nilssonii), a most northern bat species.</title>
        <authorList>
            <person name="Laine V.N."/>
            <person name="Pulliainen A.T."/>
            <person name="Lilley T.M."/>
        </authorList>
    </citation>
    <scope>NUCLEOTIDE SEQUENCE</scope>
    <source>
        <strain evidence="6">BLF_Eptnil</strain>
        <tissue evidence="6">Kidney</tissue>
    </source>
</reference>
<comment type="similarity">
    <text evidence="2">Belongs to the ashwin family.</text>
</comment>
<evidence type="ECO:0000256" key="2">
    <source>
        <dbReference type="ARBA" id="ARBA00007855"/>
    </source>
</evidence>
<dbReference type="GO" id="GO:0048598">
    <property type="term" value="P:embryonic morphogenesis"/>
    <property type="evidence" value="ECO:0007669"/>
    <property type="project" value="InterPro"/>
</dbReference>
<dbReference type="Pfam" id="PF15323">
    <property type="entry name" value="Ashwin"/>
    <property type="match status" value="1"/>
</dbReference>
<evidence type="ECO:0000256" key="4">
    <source>
        <dbReference type="ARBA" id="ARBA00023242"/>
    </source>
</evidence>
<feature type="compositionally biased region" description="Low complexity" evidence="5">
    <location>
        <begin position="192"/>
        <end position="209"/>
    </location>
</feature>
<dbReference type="EMBL" id="JAULJE010000026">
    <property type="protein sequence ID" value="KAK1327711.1"/>
    <property type="molecule type" value="Genomic_DNA"/>
</dbReference>
<evidence type="ECO:0000256" key="5">
    <source>
        <dbReference type="SAM" id="MobiDB-lite"/>
    </source>
</evidence>
<organism evidence="6 7">
    <name type="scientific">Cnephaeus nilssonii</name>
    <name type="common">Northern bat</name>
    <name type="synonym">Eptesicus nilssonii</name>
    <dbReference type="NCBI Taxonomy" id="3371016"/>
    <lineage>
        <taxon>Eukaryota</taxon>
        <taxon>Metazoa</taxon>
        <taxon>Chordata</taxon>
        <taxon>Craniata</taxon>
        <taxon>Vertebrata</taxon>
        <taxon>Euteleostomi</taxon>
        <taxon>Mammalia</taxon>
        <taxon>Eutheria</taxon>
        <taxon>Laurasiatheria</taxon>
        <taxon>Chiroptera</taxon>
        <taxon>Yangochiroptera</taxon>
        <taxon>Vespertilionidae</taxon>
        <taxon>Cnephaeus</taxon>
    </lineage>
</organism>
<proteinExistence type="inferred from homology"/>
<evidence type="ECO:0000313" key="7">
    <source>
        <dbReference type="Proteomes" id="UP001177744"/>
    </source>
</evidence>
<sequence length="282" mass="30890">MAGDVGGRRCPDSELLLHPELLSREFLLLTLEQVGSGGRGAGGRGDALAGALPPSVRPSTLADLLSPRPHPRGYVLAHQEFLGKNIAVENDVRINKDNLTDLYVQHAIPLPQRDLPKNRWGKIMEKKREQHELKNETKRSSSVDVSKKRPLIVFDGSSTSTSIKVRKTENGDNDRLKPPPQASFTSNAFRKLSNSSSSVSPLILSSNLPMNNKMEHNNNDTKQNHDLAHGKSPLGPAKLPPLSPVGTTPVKLKRAAPKEEAEAADNLKPPEAKRKIQHVTWP</sequence>
<keyword evidence="4" id="KW-0539">Nucleus</keyword>
<dbReference type="GO" id="GO:0072669">
    <property type="term" value="C:tRNA-splicing ligase complex"/>
    <property type="evidence" value="ECO:0007669"/>
    <property type="project" value="InterPro"/>
</dbReference>
<evidence type="ECO:0000256" key="3">
    <source>
        <dbReference type="ARBA" id="ARBA00015134"/>
    </source>
</evidence>
<comment type="caution">
    <text evidence="6">The sequence shown here is derived from an EMBL/GenBank/DDBJ whole genome shotgun (WGS) entry which is preliminary data.</text>
</comment>
<accession>A0AA40HBM6</accession>
<feature type="region of interest" description="Disordered" evidence="5">
    <location>
        <begin position="163"/>
        <end position="282"/>
    </location>
</feature>
<feature type="compositionally biased region" description="Basic and acidic residues" evidence="5">
    <location>
        <begin position="213"/>
        <end position="229"/>
    </location>
</feature>
<dbReference type="GO" id="GO:0005634">
    <property type="term" value="C:nucleus"/>
    <property type="evidence" value="ECO:0007669"/>
    <property type="project" value="UniProtKB-SubCell"/>
</dbReference>
<comment type="subcellular location">
    <subcellularLocation>
        <location evidence="1">Nucleus</location>
    </subcellularLocation>
</comment>
<keyword evidence="7" id="KW-1185">Reference proteome</keyword>
<dbReference type="PANTHER" id="PTHR28359">
    <property type="entry name" value="ASHWIN"/>
    <property type="match status" value="1"/>
</dbReference>
<protein>
    <recommendedName>
        <fullName evidence="3">Ashwin</fullName>
    </recommendedName>
</protein>
<gene>
    <name evidence="6" type="ORF">QTO34_012856</name>
</gene>
<dbReference type="Proteomes" id="UP001177744">
    <property type="component" value="Unassembled WGS sequence"/>
</dbReference>
<feature type="compositionally biased region" description="Basic and acidic residues" evidence="5">
    <location>
        <begin position="166"/>
        <end position="177"/>
    </location>
</feature>